<reference evidence="1" key="1">
    <citation type="submission" date="2020-04" db="EMBL/GenBank/DDBJ databases">
        <authorList>
            <person name="Alioto T."/>
            <person name="Alioto T."/>
            <person name="Gomez Garrido J."/>
        </authorList>
    </citation>
    <scope>NUCLEOTIDE SEQUENCE</scope>
    <source>
        <strain evidence="1">A484AB</strain>
    </source>
</reference>
<comment type="caution">
    <text evidence="1">The sequence shown here is derived from an EMBL/GenBank/DDBJ whole genome shotgun (WGS) entry which is preliminary data.</text>
</comment>
<protein>
    <submittedName>
        <fullName evidence="1">Uncharacterized protein</fullName>
    </submittedName>
</protein>
<accession>A0A7D9JVU8</accession>
<gene>
    <name evidence="1" type="ORF">PACLA_8A022060</name>
</gene>
<evidence type="ECO:0000313" key="1">
    <source>
        <dbReference type="EMBL" id="CAB4036605.1"/>
    </source>
</evidence>
<dbReference type="Proteomes" id="UP001152795">
    <property type="component" value="Unassembled WGS sequence"/>
</dbReference>
<dbReference type="AlphaFoldDB" id="A0A7D9JVU8"/>
<name>A0A7D9JVU8_PARCT</name>
<sequence length="111" mass="12854">MKLPELKAYLQNRGITVNSYLIPGLVAIACAVEEISLSLLFQVSEAQDQFNLSRRLRVHDIQLPDPFKMNVLNDFTHSRPFGLFDIFNHLIYHSSEYDKQSLAAYKYILHI</sequence>
<evidence type="ECO:0000313" key="2">
    <source>
        <dbReference type="Proteomes" id="UP001152795"/>
    </source>
</evidence>
<dbReference type="PROSITE" id="PS51257">
    <property type="entry name" value="PROKAR_LIPOPROTEIN"/>
    <property type="match status" value="1"/>
</dbReference>
<organism evidence="1 2">
    <name type="scientific">Paramuricea clavata</name>
    <name type="common">Red gorgonian</name>
    <name type="synonym">Violescent sea-whip</name>
    <dbReference type="NCBI Taxonomy" id="317549"/>
    <lineage>
        <taxon>Eukaryota</taxon>
        <taxon>Metazoa</taxon>
        <taxon>Cnidaria</taxon>
        <taxon>Anthozoa</taxon>
        <taxon>Octocorallia</taxon>
        <taxon>Malacalcyonacea</taxon>
        <taxon>Plexauridae</taxon>
        <taxon>Paramuricea</taxon>
    </lineage>
</organism>
<keyword evidence="2" id="KW-1185">Reference proteome</keyword>
<dbReference type="OrthoDB" id="5976843at2759"/>
<feature type="non-terminal residue" evidence="1">
    <location>
        <position position="111"/>
    </location>
</feature>
<dbReference type="EMBL" id="CACRXK020022224">
    <property type="protein sequence ID" value="CAB4036605.1"/>
    <property type="molecule type" value="Genomic_DNA"/>
</dbReference>
<proteinExistence type="predicted"/>